<sequence>MNTIRTWIPAIFIVVTGSVLVGQGNATLIVTGSVHGQLDPCG</sequence>
<proteinExistence type="predicted"/>
<dbReference type="EMBL" id="UINC01090734">
    <property type="protein sequence ID" value="SVC42942.1"/>
    <property type="molecule type" value="Genomic_DNA"/>
</dbReference>
<evidence type="ECO:0000313" key="1">
    <source>
        <dbReference type="EMBL" id="SVC42942.1"/>
    </source>
</evidence>
<dbReference type="AlphaFoldDB" id="A0A382M6E3"/>
<accession>A0A382M6E3</accession>
<organism evidence="1">
    <name type="scientific">marine metagenome</name>
    <dbReference type="NCBI Taxonomy" id="408172"/>
    <lineage>
        <taxon>unclassified sequences</taxon>
        <taxon>metagenomes</taxon>
        <taxon>ecological metagenomes</taxon>
    </lineage>
</organism>
<protein>
    <submittedName>
        <fullName evidence="1">Uncharacterized protein</fullName>
    </submittedName>
</protein>
<gene>
    <name evidence="1" type="ORF">METZ01_LOCUS295796</name>
</gene>
<name>A0A382M6E3_9ZZZZ</name>
<reference evidence="1" key="1">
    <citation type="submission" date="2018-05" db="EMBL/GenBank/DDBJ databases">
        <authorList>
            <person name="Lanie J.A."/>
            <person name="Ng W.-L."/>
            <person name="Kazmierczak K.M."/>
            <person name="Andrzejewski T.M."/>
            <person name="Davidsen T.M."/>
            <person name="Wayne K.J."/>
            <person name="Tettelin H."/>
            <person name="Glass J.I."/>
            <person name="Rusch D."/>
            <person name="Podicherti R."/>
            <person name="Tsui H.-C.T."/>
            <person name="Winkler M.E."/>
        </authorList>
    </citation>
    <scope>NUCLEOTIDE SEQUENCE</scope>
</reference>